<organism evidence="1 2">
    <name type="scientific">Cinchona calisaya</name>
    <dbReference type="NCBI Taxonomy" id="153742"/>
    <lineage>
        <taxon>Eukaryota</taxon>
        <taxon>Viridiplantae</taxon>
        <taxon>Streptophyta</taxon>
        <taxon>Embryophyta</taxon>
        <taxon>Tracheophyta</taxon>
        <taxon>Spermatophyta</taxon>
        <taxon>Magnoliopsida</taxon>
        <taxon>eudicotyledons</taxon>
        <taxon>Gunneridae</taxon>
        <taxon>Pentapetalae</taxon>
        <taxon>asterids</taxon>
        <taxon>lamiids</taxon>
        <taxon>Gentianales</taxon>
        <taxon>Rubiaceae</taxon>
        <taxon>Cinchonoideae</taxon>
        <taxon>Cinchoneae</taxon>
        <taxon>Cinchona</taxon>
    </lineage>
</organism>
<reference evidence="1 2" key="1">
    <citation type="submission" date="2024-11" db="EMBL/GenBank/DDBJ databases">
        <title>A near-complete genome assembly of Cinchona calisaya.</title>
        <authorList>
            <person name="Lian D.C."/>
            <person name="Zhao X.W."/>
            <person name="Wei L."/>
        </authorList>
    </citation>
    <scope>NUCLEOTIDE SEQUENCE [LARGE SCALE GENOMIC DNA]</scope>
    <source>
        <tissue evidence="1">Nenye</tissue>
    </source>
</reference>
<accession>A0ABD2Y8V0</accession>
<dbReference type="AlphaFoldDB" id="A0ABD2Y8V0"/>
<keyword evidence="2" id="KW-1185">Reference proteome</keyword>
<proteinExistence type="predicted"/>
<evidence type="ECO:0000313" key="2">
    <source>
        <dbReference type="Proteomes" id="UP001630127"/>
    </source>
</evidence>
<evidence type="ECO:0000313" key="1">
    <source>
        <dbReference type="EMBL" id="KAL3502620.1"/>
    </source>
</evidence>
<protein>
    <submittedName>
        <fullName evidence="1">Uncharacterized protein</fullName>
    </submittedName>
</protein>
<gene>
    <name evidence="1" type="ORF">ACH5RR_037069</name>
</gene>
<comment type="caution">
    <text evidence="1">The sequence shown here is derived from an EMBL/GenBank/DDBJ whole genome shotgun (WGS) entry which is preliminary data.</text>
</comment>
<dbReference type="Proteomes" id="UP001630127">
    <property type="component" value="Unassembled WGS sequence"/>
</dbReference>
<name>A0ABD2Y8V0_9GENT</name>
<dbReference type="EMBL" id="JBJUIK010000015">
    <property type="protein sequence ID" value="KAL3502620.1"/>
    <property type="molecule type" value="Genomic_DNA"/>
</dbReference>
<sequence>MGNCIDIAADQLTMAQVTDLRVVAKAIGPVDSALMRYFHVENIIGNVRLAKVKTTKDQDELPGEKELSYYYSCVGVQCGGLERPSGPVKLFEDKKPSSYIIGDCVESYIGNVDENRDFTCTKEKPPIRD</sequence>